<protein>
    <recommendedName>
        <fullName evidence="3">non-specific serine/threonine protein kinase</fullName>
        <ecNumber evidence="3">2.7.11.1</ecNumber>
    </recommendedName>
</protein>
<evidence type="ECO:0000256" key="1">
    <source>
        <dbReference type="ARBA" id="ARBA00004266"/>
    </source>
</evidence>
<dbReference type="GO" id="GO:0005524">
    <property type="term" value="F:ATP binding"/>
    <property type="evidence" value="ECO:0007669"/>
    <property type="project" value="UniProtKB-UniRule"/>
</dbReference>
<feature type="compositionally biased region" description="Low complexity" evidence="13">
    <location>
        <begin position="452"/>
        <end position="466"/>
    </location>
</feature>
<keyword evidence="7 12" id="KW-0547">Nucleotide-binding</keyword>
<organism evidence="15 16">
    <name type="scientific">Rhodotorula mucilaginosa</name>
    <name type="common">Yeast</name>
    <name type="synonym">Rhodotorula rubra</name>
    <dbReference type="NCBI Taxonomy" id="5537"/>
    <lineage>
        <taxon>Eukaryota</taxon>
        <taxon>Fungi</taxon>
        <taxon>Dikarya</taxon>
        <taxon>Basidiomycota</taxon>
        <taxon>Pucciniomycotina</taxon>
        <taxon>Microbotryomycetes</taxon>
        <taxon>Sporidiobolales</taxon>
        <taxon>Sporidiobolaceae</taxon>
        <taxon>Rhodotorula</taxon>
    </lineage>
</organism>
<evidence type="ECO:0000256" key="4">
    <source>
        <dbReference type="ARBA" id="ARBA00022527"/>
    </source>
</evidence>
<evidence type="ECO:0000313" key="15">
    <source>
        <dbReference type="EMBL" id="KAG0658224.1"/>
    </source>
</evidence>
<comment type="catalytic activity">
    <reaction evidence="11">
        <text>L-seryl-[protein] + ATP = O-phospho-L-seryl-[protein] + ADP + H(+)</text>
        <dbReference type="Rhea" id="RHEA:17989"/>
        <dbReference type="Rhea" id="RHEA-COMP:9863"/>
        <dbReference type="Rhea" id="RHEA-COMP:11604"/>
        <dbReference type="ChEBI" id="CHEBI:15378"/>
        <dbReference type="ChEBI" id="CHEBI:29999"/>
        <dbReference type="ChEBI" id="CHEBI:30616"/>
        <dbReference type="ChEBI" id="CHEBI:83421"/>
        <dbReference type="ChEBI" id="CHEBI:456216"/>
        <dbReference type="EC" id="2.7.11.1"/>
    </reaction>
</comment>
<evidence type="ECO:0000256" key="9">
    <source>
        <dbReference type="ARBA" id="ARBA00022840"/>
    </source>
</evidence>
<gene>
    <name evidence="15" type="ORF">C6P46_005883</name>
</gene>
<dbReference type="PROSITE" id="PS00108">
    <property type="entry name" value="PROTEIN_KINASE_ST"/>
    <property type="match status" value="1"/>
</dbReference>
<dbReference type="EC" id="2.7.11.1" evidence="3"/>
<keyword evidence="5" id="KW-0597">Phosphoprotein</keyword>
<dbReference type="PANTHER" id="PTHR24346:SF82">
    <property type="entry name" value="KP78A-RELATED"/>
    <property type="match status" value="1"/>
</dbReference>
<evidence type="ECO:0000259" key="14">
    <source>
        <dbReference type="PROSITE" id="PS50011"/>
    </source>
</evidence>
<keyword evidence="6" id="KW-0808">Transferase</keyword>
<dbReference type="AlphaFoldDB" id="A0A9P7B3W7"/>
<feature type="region of interest" description="Disordered" evidence="13">
    <location>
        <begin position="1"/>
        <end position="87"/>
    </location>
</feature>
<comment type="catalytic activity">
    <reaction evidence="10">
        <text>L-threonyl-[protein] + ATP = O-phospho-L-threonyl-[protein] + ADP + H(+)</text>
        <dbReference type="Rhea" id="RHEA:46608"/>
        <dbReference type="Rhea" id="RHEA-COMP:11060"/>
        <dbReference type="Rhea" id="RHEA-COMP:11605"/>
        <dbReference type="ChEBI" id="CHEBI:15378"/>
        <dbReference type="ChEBI" id="CHEBI:30013"/>
        <dbReference type="ChEBI" id="CHEBI:30616"/>
        <dbReference type="ChEBI" id="CHEBI:61977"/>
        <dbReference type="ChEBI" id="CHEBI:456216"/>
        <dbReference type="EC" id="2.7.11.1"/>
    </reaction>
</comment>
<dbReference type="InterPro" id="IPR017441">
    <property type="entry name" value="Protein_kinase_ATP_BS"/>
</dbReference>
<dbReference type="FunFam" id="1.10.510.10:FF:000394">
    <property type="entry name" value="Serine/threonine-protein kinase HSL1"/>
    <property type="match status" value="1"/>
</dbReference>
<dbReference type="Gene3D" id="1.10.510.10">
    <property type="entry name" value="Transferase(Phosphotransferase) domain 1"/>
    <property type="match status" value="1"/>
</dbReference>
<evidence type="ECO:0000256" key="11">
    <source>
        <dbReference type="ARBA" id="ARBA00048679"/>
    </source>
</evidence>
<dbReference type="SMART" id="SM00220">
    <property type="entry name" value="S_TKc"/>
    <property type="match status" value="1"/>
</dbReference>
<feature type="compositionally biased region" description="Gly residues" evidence="13">
    <location>
        <begin position="1060"/>
        <end position="1069"/>
    </location>
</feature>
<comment type="similarity">
    <text evidence="2">Belongs to the protein kinase superfamily. CAMK Ser/Thr protein kinase family. NIM1 subfamily.</text>
</comment>
<dbReference type="OrthoDB" id="193931at2759"/>
<comment type="caution">
    <text evidence="15">The sequence shown here is derived from an EMBL/GenBank/DDBJ whole genome shotgun (WGS) entry which is preliminary data.</text>
</comment>
<feature type="compositionally biased region" description="Low complexity" evidence="13">
    <location>
        <begin position="1"/>
        <end position="32"/>
    </location>
</feature>
<feature type="region of interest" description="Disordered" evidence="13">
    <location>
        <begin position="764"/>
        <end position="835"/>
    </location>
</feature>
<keyword evidence="16" id="KW-1185">Reference proteome</keyword>
<feature type="region of interest" description="Disordered" evidence="13">
    <location>
        <begin position="416"/>
        <end position="528"/>
    </location>
</feature>
<feature type="compositionally biased region" description="Basic and acidic residues" evidence="13">
    <location>
        <begin position="41"/>
        <end position="50"/>
    </location>
</feature>
<evidence type="ECO:0000256" key="5">
    <source>
        <dbReference type="ARBA" id="ARBA00022553"/>
    </source>
</evidence>
<feature type="compositionally biased region" description="Low complexity" evidence="13">
    <location>
        <begin position="519"/>
        <end position="528"/>
    </location>
</feature>
<feature type="region of interest" description="Disordered" evidence="13">
    <location>
        <begin position="545"/>
        <end position="591"/>
    </location>
</feature>
<feature type="compositionally biased region" description="Polar residues" evidence="13">
    <location>
        <begin position="569"/>
        <end position="584"/>
    </location>
</feature>
<reference evidence="15 16" key="1">
    <citation type="submission" date="2020-11" db="EMBL/GenBank/DDBJ databases">
        <title>Kefir isolates.</title>
        <authorList>
            <person name="Marcisauskas S."/>
            <person name="Kim Y."/>
            <person name="Blasche S."/>
        </authorList>
    </citation>
    <scope>NUCLEOTIDE SEQUENCE [LARGE SCALE GENOMIC DNA]</scope>
    <source>
        <strain evidence="15 16">KR</strain>
    </source>
</reference>
<dbReference type="EMBL" id="PUHQ01000069">
    <property type="protein sequence ID" value="KAG0658224.1"/>
    <property type="molecule type" value="Genomic_DNA"/>
</dbReference>
<name>A0A9P7B3W7_RHOMI</name>
<evidence type="ECO:0000256" key="6">
    <source>
        <dbReference type="ARBA" id="ARBA00022679"/>
    </source>
</evidence>
<evidence type="ECO:0000256" key="12">
    <source>
        <dbReference type="PROSITE-ProRule" id="PRU10141"/>
    </source>
</evidence>
<dbReference type="CDD" id="cd14081">
    <property type="entry name" value="STKc_BRSK1_2"/>
    <property type="match status" value="1"/>
</dbReference>
<evidence type="ECO:0000256" key="2">
    <source>
        <dbReference type="ARBA" id="ARBA00010791"/>
    </source>
</evidence>
<dbReference type="Proteomes" id="UP000777482">
    <property type="component" value="Unassembled WGS sequence"/>
</dbReference>
<evidence type="ECO:0000256" key="8">
    <source>
        <dbReference type="ARBA" id="ARBA00022777"/>
    </source>
</evidence>
<keyword evidence="8" id="KW-0418">Kinase</keyword>
<dbReference type="PANTHER" id="PTHR24346">
    <property type="entry name" value="MAP/MICROTUBULE AFFINITY-REGULATING KINASE"/>
    <property type="match status" value="1"/>
</dbReference>
<dbReference type="FunFam" id="3.30.200.20:FF:000003">
    <property type="entry name" value="Non-specific serine/threonine protein kinase"/>
    <property type="match status" value="1"/>
</dbReference>
<feature type="compositionally biased region" description="Low complexity" evidence="13">
    <location>
        <begin position="787"/>
        <end position="798"/>
    </location>
</feature>
<feature type="binding site" evidence="12">
    <location>
        <position position="103"/>
    </location>
    <ligand>
        <name>ATP</name>
        <dbReference type="ChEBI" id="CHEBI:30616"/>
    </ligand>
</feature>
<keyword evidence="9 12" id="KW-0067">ATP-binding</keyword>
<evidence type="ECO:0000313" key="16">
    <source>
        <dbReference type="Proteomes" id="UP000777482"/>
    </source>
</evidence>
<dbReference type="GO" id="GO:0005935">
    <property type="term" value="C:cellular bud neck"/>
    <property type="evidence" value="ECO:0007669"/>
    <property type="project" value="UniProtKB-SubCell"/>
</dbReference>
<dbReference type="GO" id="GO:0004674">
    <property type="term" value="F:protein serine/threonine kinase activity"/>
    <property type="evidence" value="ECO:0007669"/>
    <property type="project" value="UniProtKB-KW"/>
</dbReference>
<dbReference type="PROSITE" id="PS00107">
    <property type="entry name" value="PROTEIN_KINASE_ATP"/>
    <property type="match status" value="1"/>
</dbReference>
<sequence length="1119" mass="120134">MATTSNGSAADNSSSSNNAAAHSISRPTAPAAAAPPPSRPQKSEQRREGGRTVGGEPGARHHHHREEPAMVGPWRIGKTVGEGSSGRVKLAKHKVTGQYAAVKIVPKPRKKDQDRANKMLLGIEREIVIMKLIEHPNVLRLLDVWETGSELYLIMEYVEGGELFDYLVRRKRLHADEARHYFQQIISGVDYCHRFNICHRDLKPENLLLDSEKNIKIADFGMAALEREGRLLETSCGSPHYASPEIVAGENYHGSSSDIWSCGIILYALLTGVLPFDHGDIRTLLSLVKRGEYYMPPELPTDAQDLIRKMLVVDPEKRIKMDDVLRHPWVTRKPPRLIYGQPPPAPPDVVQIARPVGSREEIDPEILSNLKTLWQGANEEEIVQELLSPRKTWEKVFYCLLYRYRTRNLENFNMEEEEIRKPAPPRRPAAVEKKQHVVTAGAVGARTRRSRSSISNIAAVANNNSVKRTKPASPPPVTRAAPPAPASRPGLSPSGSTTPTNSSSPGKRASRPLPPAPRSPQATPSASRVPEIYFQEATPEARAGLVVPGSASPDGNSSAWESLPPSPSPVATATFESTSTSPRSSGGAPVLPIHIPQTGDAAMQQFFHDIVGQLQTISLRNSLPPSPALSAVSPAGTHISSFLDSGASAISTAPTTPAMGSSGAGERTVVHAAAGEGDNSRFEDAEDDESDIGAAVSPTMFAGLDFSYGGGSLASEHPHRASTPVSSIGSSHRAASPVLSVGAPASTHRRSADAAYNYQRPKISVRASSHSEQQATSPSRPSARQTASYPAYASSPAAGADKENVRVNAGLGFSYPRPEEGRAAPPLAPRPGQQRERQTLGLAISGTNSQARASVHRDTFGDYEFVERPSLDEDEAMNMMAPPKIKKKRGTVSFAPMSPALSSSRSGANDSAIPKQSWFAGLFNWKSLSYTLMSTDYAHPTRLECKRLLEEMGAAVVVQNADGMAILKCRVHERRDASSIGPAKSAKFRVEFSSHPSSASPSPSLGSSHSPNPSVSELRQQYPTLVTLVMEKGAHSTFKATYNRLRHRWTLDDPRAFGGGGAASPAGGGYDRHSHASSAGGGGSSSITHDANALINAVRLIPSPMPSPALGGPRSPRLL</sequence>
<feature type="region of interest" description="Disordered" evidence="13">
    <location>
        <begin position="991"/>
        <end position="1016"/>
    </location>
</feature>
<feature type="compositionally biased region" description="Pro residues" evidence="13">
    <location>
        <begin position="472"/>
        <end position="486"/>
    </location>
</feature>
<feature type="region of interest" description="Disordered" evidence="13">
    <location>
        <begin position="1060"/>
        <end position="1086"/>
    </location>
</feature>
<evidence type="ECO:0000256" key="10">
    <source>
        <dbReference type="ARBA" id="ARBA00047899"/>
    </source>
</evidence>
<dbReference type="InterPro" id="IPR000719">
    <property type="entry name" value="Prot_kinase_dom"/>
</dbReference>
<feature type="compositionally biased region" description="Low complexity" evidence="13">
    <location>
        <begin position="993"/>
        <end position="1016"/>
    </location>
</feature>
<dbReference type="Pfam" id="PF00069">
    <property type="entry name" value="Pkinase"/>
    <property type="match status" value="1"/>
</dbReference>
<evidence type="ECO:0000256" key="7">
    <source>
        <dbReference type="ARBA" id="ARBA00022741"/>
    </source>
</evidence>
<evidence type="ECO:0000256" key="3">
    <source>
        <dbReference type="ARBA" id="ARBA00012513"/>
    </source>
</evidence>
<dbReference type="InterPro" id="IPR008271">
    <property type="entry name" value="Ser/Thr_kinase_AS"/>
</dbReference>
<comment type="subcellular location">
    <subcellularLocation>
        <location evidence="1">Bud neck</location>
    </subcellularLocation>
</comment>
<proteinExistence type="inferred from homology"/>
<feature type="domain" description="Protein kinase" evidence="14">
    <location>
        <begin position="74"/>
        <end position="330"/>
    </location>
</feature>
<dbReference type="InterPro" id="IPR011009">
    <property type="entry name" value="Kinase-like_dom_sf"/>
</dbReference>
<accession>A0A9P7B3W7</accession>
<evidence type="ECO:0000256" key="13">
    <source>
        <dbReference type="SAM" id="MobiDB-lite"/>
    </source>
</evidence>
<feature type="compositionally biased region" description="Low complexity" evidence="13">
    <location>
        <begin position="487"/>
        <end position="506"/>
    </location>
</feature>
<keyword evidence="4" id="KW-0723">Serine/threonine-protein kinase</keyword>
<dbReference type="PROSITE" id="PS50011">
    <property type="entry name" value="PROTEIN_KINASE_DOM"/>
    <property type="match status" value="1"/>
</dbReference>
<dbReference type="GO" id="GO:0035556">
    <property type="term" value="P:intracellular signal transduction"/>
    <property type="evidence" value="ECO:0007669"/>
    <property type="project" value="TreeGrafter"/>
</dbReference>
<dbReference type="GO" id="GO:0005940">
    <property type="term" value="C:septin ring"/>
    <property type="evidence" value="ECO:0007669"/>
    <property type="project" value="UniProtKB-ARBA"/>
</dbReference>
<feature type="compositionally biased region" description="Polar residues" evidence="13">
    <location>
        <begin position="766"/>
        <end position="786"/>
    </location>
</feature>
<dbReference type="SUPFAM" id="SSF56112">
    <property type="entry name" value="Protein kinase-like (PK-like)"/>
    <property type="match status" value="1"/>
</dbReference>